<dbReference type="FunFam" id="3.30.1490.20:FF:000003">
    <property type="entry name" value="acetyl-CoA carboxylase isoform X1"/>
    <property type="match status" value="1"/>
</dbReference>
<evidence type="ECO:0000313" key="11">
    <source>
        <dbReference type="EMBL" id="NIA72011.1"/>
    </source>
</evidence>
<comment type="cofactor">
    <cofactor evidence="1">
        <name>biotin</name>
        <dbReference type="ChEBI" id="CHEBI:57586"/>
    </cofactor>
</comment>
<dbReference type="PROSITE" id="PS50979">
    <property type="entry name" value="BC"/>
    <property type="match status" value="1"/>
</dbReference>
<dbReference type="PROSITE" id="PS50975">
    <property type="entry name" value="ATP_GRASP"/>
    <property type="match status" value="1"/>
</dbReference>
<organism evidence="11 12">
    <name type="scientific">Pelagibius litoralis</name>
    <dbReference type="NCBI Taxonomy" id="374515"/>
    <lineage>
        <taxon>Bacteria</taxon>
        <taxon>Pseudomonadati</taxon>
        <taxon>Pseudomonadota</taxon>
        <taxon>Alphaproteobacteria</taxon>
        <taxon>Rhodospirillales</taxon>
        <taxon>Rhodovibrionaceae</taxon>
        <taxon>Pelagibius</taxon>
    </lineage>
</organism>
<evidence type="ECO:0000256" key="1">
    <source>
        <dbReference type="ARBA" id="ARBA00001953"/>
    </source>
</evidence>
<dbReference type="InterPro" id="IPR011054">
    <property type="entry name" value="Rudment_hybrid_motif"/>
</dbReference>
<dbReference type="PANTHER" id="PTHR18866:SF33">
    <property type="entry name" value="METHYLCROTONOYL-COA CARBOXYLASE SUBUNIT ALPHA, MITOCHONDRIAL-RELATED"/>
    <property type="match status" value="1"/>
</dbReference>
<evidence type="ECO:0000259" key="9">
    <source>
        <dbReference type="PROSITE" id="PS50975"/>
    </source>
</evidence>
<dbReference type="InterPro" id="IPR011761">
    <property type="entry name" value="ATP-grasp"/>
</dbReference>
<comment type="caution">
    <text evidence="11">The sequence shown here is derived from an EMBL/GenBank/DDBJ whole genome shotgun (WGS) entry which is preliminary data.</text>
</comment>
<dbReference type="RefSeq" id="WP_167230588.1">
    <property type="nucleotide sequence ID" value="NZ_JAAQPH010000030.1"/>
</dbReference>
<reference evidence="11" key="1">
    <citation type="submission" date="2020-03" db="EMBL/GenBank/DDBJ databases">
        <title>Genome of Pelagibius litoralis DSM 21314T.</title>
        <authorList>
            <person name="Wang G."/>
        </authorList>
    </citation>
    <scope>NUCLEOTIDE SEQUENCE</scope>
    <source>
        <strain evidence="11">DSM 21314</strain>
    </source>
</reference>
<dbReference type="PANTHER" id="PTHR18866">
    <property type="entry name" value="CARBOXYLASE:PYRUVATE/ACETYL-COA/PROPIONYL-COA CARBOXYLASE"/>
    <property type="match status" value="1"/>
</dbReference>
<dbReference type="SUPFAM" id="SSF52440">
    <property type="entry name" value="PreATP-grasp domain"/>
    <property type="match status" value="1"/>
</dbReference>
<evidence type="ECO:0000256" key="4">
    <source>
        <dbReference type="ARBA" id="ARBA00022840"/>
    </source>
</evidence>
<dbReference type="InterPro" id="IPR005479">
    <property type="entry name" value="CPAse_ATP-bd"/>
</dbReference>
<keyword evidence="6" id="KW-0092">Biotin</keyword>
<dbReference type="Pfam" id="PF21139">
    <property type="entry name" value="BT_MCC_alpha"/>
    <property type="match status" value="1"/>
</dbReference>
<dbReference type="InterPro" id="IPR050856">
    <property type="entry name" value="Biotin_carboxylase_complex"/>
</dbReference>
<evidence type="ECO:0000256" key="2">
    <source>
        <dbReference type="ARBA" id="ARBA00022598"/>
    </source>
</evidence>
<dbReference type="InterPro" id="IPR013815">
    <property type="entry name" value="ATP_grasp_subdomain_1"/>
</dbReference>
<dbReference type="Pfam" id="PF02785">
    <property type="entry name" value="Biotin_carb_C"/>
    <property type="match status" value="1"/>
</dbReference>
<dbReference type="InterPro" id="IPR000089">
    <property type="entry name" value="Biotin_lipoyl"/>
</dbReference>
<dbReference type="SUPFAM" id="SSF51246">
    <property type="entry name" value="Rudiment single hybrid motif"/>
    <property type="match status" value="1"/>
</dbReference>
<dbReference type="AlphaFoldDB" id="A0A967F2J7"/>
<name>A0A967F2J7_9PROT</name>
<dbReference type="FunFam" id="2.40.50.100:FF:000003">
    <property type="entry name" value="Acetyl-CoA carboxylase biotin carboxyl carrier protein"/>
    <property type="match status" value="1"/>
</dbReference>
<dbReference type="Gene3D" id="3.40.50.20">
    <property type="match status" value="1"/>
</dbReference>
<dbReference type="SMART" id="SM00878">
    <property type="entry name" value="Biotin_carb_C"/>
    <property type="match status" value="1"/>
</dbReference>
<dbReference type="InterPro" id="IPR011764">
    <property type="entry name" value="Biotin_carboxylation_dom"/>
</dbReference>
<dbReference type="Proteomes" id="UP000761264">
    <property type="component" value="Unassembled WGS sequence"/>
</dbReference>
<evidence type="ECO:0000259" key="10">
    <source>
        <dbReference type="PROSITE" id="PS50979"/>
    </source>
</evidence>
<dbReference type="Gene3D" id="3.30.470.20">
    <property type="entry name" value="ATP-grasp fold, B domain"/>
    <property type="match status" value="1"/>
</dbReference>
<dbReference type="InterPro" id="IPR005482">
    <property type="entry name" value="Biotin_COase_C"/>
</dbReference>
<keyword evidence="4 7" id="KW-0067">ATP-binding</keyword>
<dbReference type="PROSITE" id="PS00866">
    <property type="entry name" value="CPSASE_1"/>
    <property type="match status" value="1"/>
</dbReference>
<dbReference type="SUPFAM" id="SSF51230">
    <property type="entry name" value="Single hybrid motif"/>
    <property type="match status" value="1"/>
</dbReference>
<dbReference type="Pfam" id="PF00289">
    <property type="entry name" value="Biotin_carb_N"/>
    <property type="match status" value="1"/>
</dbReference>
<dbReference type="NCBIfam" id="NF006367">
    <property type="entry name" value="PRK08591.1"/>
    <property type="match status" value="1"/>
</dbReference>
<protein>
    <submittedName>
        <fullName evidence="11">Acetyl-CoA carboxylase biotin carboxylase subunit</fullName>
    </submittedName>
</protein>
<evidence type="ECO:0000313" key="12">
    <source>
        <dbReference type="Proteomes" id="UP000761264"/>
    </source>
</evidence>
<dbReference type="FunFam" id="3.30.470.20:FF:000028">
    <property type="entry name" value="Methylcrotonoyl-CoA carboxylase subunit alpha, mitochondrial"/>
    <property type="match status" value="1"/>
</dbReference>
<dbReference type="InterPro" id="IPR005481">
    <property type="entry name" value="BC-like_N"/>
</dbReference>
<dbReference type="GO" id="GO:0046872">
    <property type="term" value="F:metal ion binding"/>
    <property type="evidence" value="ECO:0007669"/>
    <property type="project" value="InterPro"/>
</dbReference>
<evidence type="ECO:0000259" key="8">
    <source>
        <dbReference type="PROSITE" id="PS50968"/>
    </source>
</evidence>
<dbReference type="Gene3D" id="3.30.1490.20">
    <property type="entry name" value="ATP-grasp fold, A domain"/>
    <property type="match status" value="1"/>
</dbReference>
<dbReference type="Gene3D" id="3.30.700.40">
    <property type="match status" value="1"/>
</dbReference>
<accession>A0A967F2J7</accession>
<dbReference type="FunFam" id="3.40.50.20:FF:000010">
    <property type="entry name" value="Propionyl-CoA carboxylase subunit alpha"/>
    <property type="match status" value="1"/>
</dbReference>
<dbReference type="InterPro" id="IPR048429">
    <property type="entry name" value="MCC_alpha_BT"/>
</dbReference>
<proteinExistence type="predicted"/>
<dbReference type="SUPFAM" id="SSF56059">
    <property type="entry name" value="Glutathione synthetase ATP-binding domain-like"/>
    <property type="match status" value="1"/>
</dbReference>
<dbReference type="Pfam" id="PF00364">
    <property type="entry name" value="Biotin_lipoyl"/>
    <property type="match status" value="1"/>
</dbReference>
<feature type="domain" description="Biotin carboxylation" evidence="10">
    <location>
        <begin position="1"/>
        <end position="446"/>
    </location>
</feature>
<keyword evidence="12" id="KW-1185">Reference proteome</keyword>
<evidence type="ECO:0000256" key="3">
    <source>
        <dbReference type="ARBA" id="ARBA00022741"/>
    </source>
</evidence>
<dbReference type="CDD" id="cd06850">
    <property type="entry name" value="biotinyl_domain"/>
    <property type="match status" value="1"/>
</dbReference>
<feature type="domain" description="Lipoyl-binding" evidence="8">
    <location>
        <begin position="587"/>
        <end position="663"/>
    </location>
</feature>
<dbReference type="Gene3D" id="2.40.50.100">
    <property type="match status" value="1"/>
</dbReference>
<dbReference type="GO" id="GO:0005524">
    <property type="term" value="F:ATP binding"/>
    <property type="evidence" value="ECO:0007669"/>
    <property type="project" value="UniProtKB-UniRule"/>
</dbReference>
<dbReference type="PROSITE" id="PS00867">
    <property type="entry name" value="CPSASE_2"/>
    <property type="match status" value="1"/>
</dbReference>
<keyword evidence="3 7" id="KW-0547">Nucleotide-binding</keyword>
<dbReference type="Pfam" id="PF02786">
    <property type="entry name" value="CPSase_L_D2"/>
    <property type="match status" value="1"/>
</dbReference>
<evidence type="ECO:0000256" key="5">
    <source>
        <dbReference type="ARBA" id="ARBA00022946"/>
    </source>
</evidence>
<evidence type="ECO:0000256" key="6">
    <source>
        <dbReference type="ARBA" id="ARBA00023267"/>
    </source>
</evidence>
<dbReference type="GO" id="GO:0016874">
    <property type="term" value="F:ligase activity"/>
    <property type="evidence" value="ECO:0007669"/>
    <property type="project" value="UniProtKB-KW"/>
</dbReference>
<keyword evidence="5" id="KW-0809">Transit peptide</keyword>
<dbReference type="InterPro" id="IPR016185">
    <property type="entry name" value="PreATP-grasp_dom_sf"/>
</dbReference>
<dbReference type="PROSITE" id="PS50968">
    <property type="entry name" value="BIOTINYL_LIPOYL"/>
    <property type="match status" value="1"/>
</dbReference>
<keyword evidence="2" id="KW-0436">Ligase</keyword>
<sequence length="664" mass="70973">MFESILVANRGEIACRVIRTARRLGLRCVAVYSEVDVDAAHVALADSAYCIGAAPAAESYLKAAAIIAAAKAAGAQAIHPGYGFLSENADFAEACQAAGITFVGPPPAAIRAMGSKSEAKALMGKAAVPLVPGYHSDVQGAEALQAEAQKMGFPLMVKASAGGGGKGMRVVAAADDFLTGLEAARREAKAAFGDDHVLLERYLAAPRHIEIQVFRDNHGNAVHLFERDCSSQRRHQKVVEEAPAPGLSETLRQAMGAAAIDAAAAIDYRGAGTVEFLFDGDAFYFMEMNTRLQVEHPVTEMIAGVDLVEWQLRVAAGEALPLSQDQLAITGHAIEARVYAEDPANGFLPSTGSLLHLEFPAEDMGLRIDSGVRPGDAVSVFYDPMIAKIIAWGEDRATALRRLDRALSRTEIAGVVSNVAFVRAILAHPVFQQGALDTGFIDQHREALLPASGPVPDKVLAALTLAEMRWRSGQARLAAAGSDDPHSPWQLTNGWRLNSETHTDLTFLQGEDVYSVTLHFRPEGLGLVLPSGEYAVSFEEIAEDHLAIRLDRESFRARILREGPRRWVLVDGAVHILALQDLLHGVPEDVAGSGRIAAPMPGKVMAVLVQQGDQVSQGAPLLRLEAMKMEHTLTAPHDGRVDALNCAAGELVDEGHELVVLVEN</sequence>
<gene>
    <name evidence="11" type="ORF">HBA54_25755</name>
</gene>
<dbReference type="InterPro" id="IPR011053">
    <property type="entry name" value="Single_hybrid_motif"/>
</dbReference>
<dbReference type="EMBL" id="JAAQPH010000030">
    <property type="protein sequence ID" value="NIA72011.1"/>
    <property type="molecule type" value="Genomic_DNA"/>
</dbReference>
<feature type="domain" description="ATP-grasp" evidence="9">
    <location>
        <begin position="120"/>
        <end position="316"/>
    </location>
</feature>
<evidence type="ECO:0000256" key="7">
    <source>
        <dbReference type="PROSITE-ProRule" id="PRU00409"/>
    </source>
</evidence>